<dbReference type="GO" id="GO:0007169">
    <property type="term" value="P:cell surface receptor protein tyrosine kinase signaling pathway"/>
    <property type="evidence" value="ECO:0007669"/>
    <property type="project" value="TreeGrafter"/>
</dbReference>
<dbReference type="PANTHER" id="PTHR24416">
    <property type="entry name" value="TYROSINE-PROTEIN KINASE RECEPTOR"/>
    <property type="match status" value="1"/>
</dbReference>
<dbReference type="PROSITE" id="PS50011">
    <property type="entry name" value="PROTEIN_KINASE_DOM"/>
    <property type="match status" value="3"/>
</dbReference>
<proteinExistence type="predicted"/>
<evidence type="ECO:0000259" key="1">
    <source>
        <dbReference type="PROSITE" id="PS50011"/>
    </source>
</evidence>
<evidence type="ECO:0000313" key="3">
    <source>
        <dbReference type="Proteomes" id="UP000663881"/>
    </source>
</evidence>
<dbReference type="Gene3D" id="1.10.510.10">
    <property type="entry name" value="Transferase(Phosphotransferase) domain 1"/>
    <property type="match status" value="3"/>
</dbReference>
<dbReference type="PROSITE" id="PS00109">
    <property type="entry name" value="PROTEIN_KINASE_TYR"/>
    <property type="match status" value="2"/>
</dbReference>
<reference evidence="2" key="1">
    <citation type="submission" date="2021-02" db="EMBL/GenBank/DDBJ databases">
        <authorList>
            <person name="Nowell W R."/>
        </authorList>
    </citation>
    <scope>NUCLEOTIDE SEQUENCE</scope>
</reference>
<dbReference type="InterPro" id="IPR008266">
    <property type="entry name" value="Tyr_kinase_AS"/>
</dbReference>
<protein>
    <recommendedName>
        <fullName evidence="1">Protein kinase domain-containing protein</fullName>
    </recommendedName>
</protein>
<feature type="domain" description="Protein kinase" evidence="1">
    <location>
        <begin position="307"/>
        <end position="565"/>
    </location>
</feature>
<evidence type="ECO:0000313" key="2">
    <source>
        <dbReference type="EMBL" id="CAF3801661.1"/>
    </source>
</evidence>
<gene>
    <name evidence="2" type="ORF">OKA104_LOCUS18518</name>
</gene>
<comment type="caution">
    <text evidence="2">The sequence shown here is derived from an EMBL/GenBank/DDBJ whole genome shotgun (WGS) entry which is preliminary data.</text>
</comment>
<feature type="domain" description="Protein kinase" evidence="1">
    <location>
        <begin position="1"/>
        <end position="289"/>
    </location>
</feature>
<organism evidence="2 3">
    <name type="scientific">Adineta steineri</name>
    <dbReference type="NCBI Taxonomy" id="433720"/>
    <lineage>
        <taxon>Eukaryota</taxon>
        <taxon>Metazoa</taxon>
        <taxon>Spiralia</taxon>
        <taxon>Gnathifera</taxon>
        <taxon>Rotifera</taxon>
        <taxon>Eurotatoria</taxon>
        <taxon>Bdelloidea</taxon>
        <taxon>Adinetida</taxon>
        <taxon>Adinetidae</taxon>
        <taxon>Adineta</taxon>
    </lineage>
</organism>
<dbReference type="InterPro" id="IPR011009">
    <property type="entry name" value="Kinase-like_dom_sf"/>
</dbReference>
<dbReference type="SUPFAM" id="SSF56112">
    <property type="entry name" value="Protein kinase-like (PK-like)"/>
    <property type="match status" value="3"/>
</dbReference>
<dbReference type="InterPro" id="IPR000719">
    <property type="entry name" value="Prot_kinase_dom"/>
</dbReference>
<feature type="domain" description="Protein kinase" evidence="1">
    <location>
        <begin position="556"/>
        <end position="849"/>
    </location>
</feature>
<dbReference type="GO" id="GO:0005886">
    <property type="term" value="C:plasma membrane"/>
    <property type="evidence" value="ECO:0007669"/>
    <property type="project" value="TreeGrafter"/>
</dbReference>
<accession>A0A819BHM1</accession>
<sequence length="1031" mass="120380">MAISSRYNLTNYRYDIDIKKKRQLYGMSGKIIFNGQWLSKQNEQIIIVEMDQTIAEREGIFYLEVNDHANIIRTLGYIEDKSNLTILIQEFAMFNDLASLLMDNKFNISQLILVEMFRQIADAMSYISSKKIVHGDLGCRNILVFRVDINNVKNNLVKITDFGLARWIDKALTNEDSSIIPIRYCASEILRHNHHANYSERSDIYSMGVLIWEGLSNSEIPYSSIAKDDDVKRMKLNNIKLKKPLKCDDQLWNLMNDCWHSDPLQRPNFEQITNKLHKIQISEVSYPLITASSHKMPISYNYELNTHVRITDSLNNTFPRIHQAEWISQEERPIVIIERYEELSEYERLIHEKFKNHPHIIYTFGLVDNDHRSTMILQERAQYGNLQTLLNNGQFNPSPQVLIEIFRQIIDAMIDITNQGLVHGDLCCENILVFDMHSTDPAINRIKLTNFTMTRRNDPSIIDDRQIKIPVRYCAPEILRGAGRSNYSQYSDVYSMGVLMWQACSNGKLPYQSSVTNSEIRQRKLNGEKLSKPILCDTKIWSIIEDCWYNEPELRYEFKDMKTRLSCIDVSNMESYQYELNVNVKPLDLLNDSHGRFYNAEWIPKNRSQIILYFMNEENAEREASFLMKFNSHPHIIHTFGFVKNNIQSIILLQEQAQYGNLQILLQQNSRFQPSIKVLVAIFLQIVNAMIYITNQHIVHGDLRCANILVFEMNSKDSTKNLVKLTNFSLSRRQDETIPQNRVCHSLIRYVAPEIIRSRNKLNSNELSDVYSMGVLMWQAFSKGAIPYEYEINDDNVQERRLNGERLERPKECNKEVWEIINDCLHNEPELRYNFKEIEIRLTNVQKKLVQYILCSQCGIDILEDELYNHQKSCAGKYIVDSPPTKPSVVIQCRHYGKECPEYEIRNHNKSCLASRQRPCIHCNRKYTLVEIERHEKACPYNPSSESYKPGPTQQQCKHCGQQYLLNQIDSHEKVCETPIRSQVDSKSVPSGNCTHCGQKYSLTAMSAHEKSCSQRPTLMTKFLRFFKIRS</sequence>
<dbReference type="GO" id="GO:0004714">
    <property type="term" value="F:transmembrane receptor protein tyrosine kinase activity"/>
    <property type="evidence" value="ECO:0007669"/>
    <property type="project" value="TreeGrafter"/>
</dbReference>
<dbReference type="EMBL" id="CAJOAY010001152">
    <property type="protein sequence ID" value="CAF3801661.1"/>
    <property type="molecule type" value="Genomic_DNA"/>
</dbReference>
<dbReference type="PANTHER" id="PTHR24416:SF600">
    <property type="entry name" value="PDGF- AND VEGF-RECEPTOR RELATED, ISOFORM J"/>
    <property type="match status" value="1"/>
</dbReference>
<dbReference type="GO" id="GO:0043235">
    <property type="term" value="C:receptor complex"/>
    <property type="evidence" value="ECO:0007669"/>
    <property type="project" value="TreeGrafter"/>
</dbReference>
<dbReference type="GO" id="GO:0005524">
    <property type="term" value="F:ATP binding"/>
    <property type="evidence" value="ECO:0007669"/>
    <property type="project" value="InterPro"/>
</dbReference>
<name>A0A819BHM1_9BILA</name>
<dbReference type="AlphaFoldDB" id="A0A819BHM1"/>
<dbReference type="InterPro" id="IPR050122">
    <property type="entry name" value="RTK"/>
</dbReference>
<dbReference type="Pfam" id="PF07714">
    <property type="entry name" value="PK_Tyr_Ser-Thr"/>
    <property type="match status" value="3"/>
</dbReference>
<dbReference type="PRINTS" id="PR00109">
    <property type="entry name" value="TYRKINASE"/>
</dbReference>
<dbReference type="InterPro" id="IPR001245">
    <property type="entry name" value="Ser-Thr/Tyr_kinase_cat_dom"/>
</dbReference>
<dbReference type="Proteomes" id="UP000663881">
    <property type="component" value="Unassembled WGS sequence"/>
</dbReference>